<sequence length="184" mass="22470">MQNILEFVQTEEAKVKCKNTNIFIKVEKENGRTIYHTKIMMDVYKFGVYDKKNVFRVSFRTLFNRSKVVEIHLHPIKESDKFICMSYGYRKPIRNIFVKYEINGIEKLYKFSKVYYLEFRFKSGSIFCYFRGMVRFLQKAKSKTPYNIAFMDIYERLEQKVYEFYGKKYPEKGIFKKWIIKNQK</sequence>
<dbReference type="EMBL" id="CP179542">
    <property type="protein sequence ID" value="XPK47230.1"/>
    <property type="molecule type" value="Genomic_DNA"/>
</dbReference>
<geneLocation type="plasmid" evidence="1 2">
    <name>cp32-28-4</name>
</geneLocation>
<keyword evidence="1" id="KW-0614">Plasmid</keyword>
<evidence type="ECO:0000313" key="1">
    <source>
        <dbReference type="EMBL" id="XPK47230.1"/>
    </source>
</evidence>
<accession>A0ACD5GM43</accession>
<organism evidence="1 2">
    <name type="scientific">Borreliella lusitaniae</name>
    <dbReference type="NCBI Taxonomy" id="100177"/>
    <lineage>
        <taxon>Bacteria</taxon>
        <taxon>Pseudomonadati</taxon>
        <taxon>Spirochaetota</taxon>
        <taxon>Spirochaetia</taxon>
        <taxon>Spirochaetales</taxon>
        <taxon>Borreliaceae</taxon>
        <taxon>Borreliella</taxon>
    </lineage>
</organism>
<keyword evidence="2" id="KW-1185">Reference proteome</keyword>
<gene>
    <name evidence="1" type="ORF">QIA44_05820</name>
</gene>
<proteinExistence type="predicted"/>
<evidence type="ECO:0000313" key="2">
    <source>
        <dbReference type="Proteomes" id="UP001301963"/>
    </source>
</evidence>
<name>A0ACD5GM43_9SPIR</name>
<protein>
    <submittedName>
        <fullName evidence="1">DUF226 domain-containing protein</fullName>
    </submittedName>
</protein>
<reference evidence="1" key="1">
    <citation type="submission" date="2024-11" db="EMBL/GenBank/DDBJ databases">
        <title>Sequencing of Borrelia variable plasmids from multiple Borrelia sensu lato isolates.</title>
        <authorList>
            <person name="Mongodin E.F."/>
            <person name="Rudenko N."/>
            <person name="Fraser C.M."/>
            <person name="Schutzer S."/>
            <person name="Luft B."/>
            <person name="Morgan R."/>
            <person name="Casjens S."/>
            <person name="Qiu W."/>
        </authorList>
    </citation>
    <scope>NUCLEOTIDE SEQUENCE</scope>
    <source>
        <strain evidence="1">PotiB3</strain>
    </source>
</reference>
<dbReference type="Proteomes" id="UP001301963">
    <property type="component" value="Plasmid cp32-28-4"/>
</dbReference>